<dbReference type="AlphaFoldDB" id="A0ABD2L3J2"/>
<accession>A0ABD2L3J2</accession>
<proteinExistence type="predicted"/>
<comment type="caution">
    <text evidence="2">The sequence shown here is derived from an EMBL/GenBank/DDBJ whole genome shotgun (WGS) entry which is preliminary data.</text>
</comment>
<keyword evidence="3" id="KW-1185">Reference proteome</keyword>
<reference evidence="2 3" key="1">
    <citation type="submission" date="2024-10" db="EMBL/GenBank/DDBJ databases">
        <authorList>
            <person name="Kim D."/>
        </authorList>
    </citation>
    <scope>NUCLEOTIDE SEQUENCE [LARGE SCALE GENOMIC DNA]</scope>
    <source>
        <strain evidence="2">BH-2024</strain>
    </source>
</reference>
<gene>
    <name evidence="2" type="ORF">niasHT_012449</name>
</gene>
<evidence type="ECO:0000256" key="1">
    <source>
        <dbReference type="SAM" id="MobiDB-lite"/>
    </source>
</evidence>
<dbReference type="EMBL" id="JBICBT010000560">
    <property type="protein sequence ID" value="KAL3109661.1"/>
    <property type="molecule type" value="Genomic_DNA"/>
</dbReference>
<dbReference type="Gene3D" id="3.40.50.12180">
    <property type="match status" value="1"/>
</dbReference>
<protein>
    <submittedName>
        <fullName evidence="2">Uncharacterized protein</fullName>
    </submittedName>
</protein>
<organism evidence="2 3">
    <name type="scientific">Heterodera trifolii</name>
    <dbReference type="NCBI Taxonomy" id="157864"/>
    <lineage>
        <taxon>Eukaryota</taxon>
        <taxon>Metazoa</taxon>
        <taxon>Ecdysozoa</taxon>
        <taxon>Nematoda</taxon>
        <taxon>Chromadorea</taxon>
        <taxon>Rhabditida</taxon>
        <taxon>Tylenchina</taxon>
        <taxon>Tylenchomorpha</taxon>
        <taxon>Tylenchoidea</taxon>
        <taxon>Heteroderidae</taxon>
        <taxon>Heteroderinae</taxon>
        <taxon>Heterodera</taxon>
    </lineage>
</organism>
<evidence type="ECO:0000313" key="2">
    <source>
        <dbReference type="EMBL" id="KAL3109661.1"/>
    </source>
</evidence>
<dbReference type="Proteomes" id="UP001620626">
    <property type="component" value="Unassembled WGS sequence"/>
</dbReference>
<feature type="region of interest" description="Disordered" evidence="1">
    <location>
        <begin position="1"/>
        <end position="27"/>
    </location>
</feature>
<evidence type="ECO:0000313" key="3">
    <source>
        <dbReference type="Proteomes" id="UP001620626"/>
    </source>
</evidence>
<name>A0ABD2L3J2_9BILA</name>
<sequence length="217" mass="24903">MHLYEPGLLPAARQGAGAKRLPSEVRERGAERSDERVYRVNMNLINSFRCHHFDRRVWVVETDPFAYRNALTRANQCADRRVRLAWHSNFVSALDFWHNVGQRVPMFAAVIGTELLAQLQDEQVFGKFSQMLENGAHFATVEVLGMNKTQGIDDKKLKATLDLLRSHFEVDEQIEHLENGINLLVIKATKLQSFSSKSYEDGMMEKCQKRHLLMGGF</sequence>